<organism evidence="1 2">
    <name type="scientific">Ferirhizobium litorale</name>
    <dbReference type="NCBI Taxonomy" id="2927786"/>
    <lineage>
        <taxon>Bacteria</taxon>
        <taxon>Pseudomonadati</taxon>
        <taxon>Pseudomonadota</taxon>
        <taxon>Alphaproteobacteria</taxon>
        <taxon>Hyphomicrobiales</taxon>
        <taxon>Rhizobiaceae</taxon>
        <taxon>Ferirhizobium</taxon>
    </lineage>
</organism>
<dbReference type="AlphaFoldDB" id="A0AAE3QIQ2"/>
<sequence>MVDWEAARAFTEQACSEIFDYTECQLLPRKEGVTVNHPTGSDPDRLPFTFKGTIDLEPPSDPIPRHMSLDTGVRKGAISYDAVLTAHVGSWPYIPRREDHIVAGAVTWKIVAKEQDGSSRPAFYLSRV</sequence>
<protein>
    <submittedName>
        <fullName evidence="1">Uncharacterized protein</fullName>
    </submittedName>
</protein>
<accession>A0AAE3QIQ2</accession>
<proteinExistence type="predicted"/>
<dbReference type="RefSeq" id="WP_311794663.1">
    <property type="nucleotide sequence ID" value="NZ_JALDYZ010000016.1"/>
</dbReference>
<evidence type="ECO:0000313" key="2">
    <source>
        <dbReference type="Proteomes" id="UP001161580"/>
    </source>
</evidence>
<gene>
    <name evidence="1" type="ORF">MRS75_21245</name>
</gene>
<dbReference type="EMBL" id="JALDYZ010000016">
    <property type="protein sequence ID" value="MDI7924593.1"/>
    <property type="molecule type" value="Genomic_DNA"/>
</dbReference>
<keyword evidence="2" id="KW-1185">Reference proteome</keyword>
<name>A0AAE3QIQ2_9HYPH</name>
<evidence type="ECO:0000313" key="1">
    <source>
        <dbReference type="EMBL" id="MDI7924593.1"/>
    </source>
</evidence>
<comment type="caution">
    <text evidence="1">The sequence shown here is derived from an EMBL/GenBank/DDBJ whole genome shotgun (WGS) entry which is preliminary data.</text>
</comment>
<reference evidence="1" key="1">
    <citation type="submission" date="2022-03" db="EMBL/GenBank/DDBJ databases">
        <title>Fererhizobium litorale gen. nov., sp. nov., isolated from sandy sediments of the Sea of Japan seashore.</title>
        <authorList>
            <person name="Romanenko L."/>
            <person name="Kurilenko V."/>
            <person name="Otstavnykh N."/>
            <person name="Svetashev V."/>
            <person name="Tekutyeva L."/>
            <person name="Isaeva M."/>
            <person name="Mikhailov V."/>
        </authorList>
    </citation>
    <scope>NUCLEOTIDE SEQUENCE</scope>
    <source>
        <strain evidence="1">KMM 9576</strain>
    </source>
</reference>
<dbReference type="Proteomes" id="UP001161580">
    <property type="component" value="Unassembled WGS sequence"/>
</dbReference>